<proteinExistence type="predicted"/>
<keyword evidence="1" id="KW-0812">Transmembrane</keyword>
<feature type="transmembrane region" description="Helical" evidence="1">
    <location>
        <begin position="268"/>
        <end position="290"/>
    </location>
</feature>
<evidence type="ECO:0000313" key="2">
    <source>
        <dbReference type="EMBL" id="QWB14902.1"/>
    </source>
</evidence>
<keyword evidence="1" id="KW-0472">Membrane</keyword>
<accession>A0A8E7YZA3</accession>
<dbReference type="EMBL" id="MT367282">
    <property type="protein sequence ID" value="QWB14902.1"/>
    <property type="molecule type" value="Genomic_DNA"/>
</dbReference>
<evidence type="ECO:0000256" key="1">
    <source>
        <dbReference type="SAM" id="Phobius"/>
    </source>
</evidence>
<sequence>MARYGSKYARRYRRYKRFYRMFGGSRRYGYSRKYVNATSKSSVRMKTNVTASFTAHAGYGNDCTSAQVYRIQPLGAGGVTDALSAANSTLYRTYCDLYEELKCIGVKVNLSVSSAIGTGDIPSLQIYSCWDRKFGNGEALPTVDQIKASATNTVATALNNNVAKLTRSCYASDLMEKATWFDSTYDKSNNNRNQAWYTAGLNPNMFCPSFQWFFNCPTLGEQKDVGISVSITYYFAFRNPRYGRRRTTSITRIAEGKIISDANRNTNIFLLASLIILPSAILVMEVVRLLPSLLI</sequence>
<protein>
    <submittedName>
        <fullName evidence="2">Capsid protein</fullName>
    </submittedName>
</protein>
<keyword evidence="1" id="KW-1133">Transmembrane helix</keyword>
<organism evidence="2">
    <name type="scientific">Cressdnaviricota sp</name>
    <dbReference type="NCBI Taxonomy" id="2748378"/>
    <lineage>
        <taxon>Viruses</taxon>
        <taxon>Monodnaviria</taxon>
        <taxon>Shotokuvirae</taxon>
        <taxon>Cressdnaviricota</taxon>
    </lineage>
</organism>
<name>A0A8E7YZA3_9VIRU</name>
<reference evidence="2" key="1">
    <citation type="submission" date="2020-04" db="EMBL/GenBank/DDBJ databases">
        <authorList>
            <person name="Liu Q."/>
            <person name="Zhang W."/>
        </authorList>
    </citation>
    <scope>NUCLEOTIDE SEQUENCE</scope>
    <source>
        <strain evidence="2">Elk10cre2</strain>
    </source>
</reference>